<proteinExistence type="predicted"/>
<protein>
    <submittedName>
        <fullName evidence="2">Uncharacterized protein</fullName>
    </submittedName>
</protein>
<dbReference type="Gramene" id="PUZ47385">
    <property type="protein sequence ID" value="PUZ47385"/>
    <property type="gene ID" value="GQ55_7G160400"/>
</dbReference>
<dbReference type="Proteomes" id="UP000244336">
    <property type="component" value="Chromosome 7"/>
</dbReference>
<sequence>MGARRRVPWALAIAGAAWSAGRRRSFPFPISDPAPTHPATPGALRRAASNPRPPRTVPTPAAQPHRGSLHQSAGWLVGTATP</sequence>
<name>A0A2T7CVM3_9POAL</name>
<organism evidence="2 3">
    <name type="scientific">Panicum hallii var. hallii</name>
    <dbReference type="NCBI Taxonomy" id="1504633"/>
    <lineage>
        <taxon>Eukaryota</taxon>
        <taxon>Viridiplantae</taxon>
        <taxon>Streptophyta</taxon>
        <taxon>Embryophyta</taxon>
        <taxon>Tracheophyta</taxon>
        <taxon>Spermatophyta</taxon>
        <taxon>Magnoliopsida</taxon>
        <taxon>Liliopsida</taxon>
        <taxon>Poales</taxon>
        <taxon>Poaceae</taxon>
        <taxon>PACMAD clade</taxon>
        <taxon>Panicoideae</taxon>
        <taxon>Panicodae</taxon>
        <taxon>Paniceae</taxon>
        <taxon>Panicinae</taxon>
        <taxon>Panicum</taxon>
        <taxon>Panicum sect. Panicum</taxon>
    </lineage>
</organism>
<keyword evidence="3" id="KW-1185">Reference proteome</keyword>
<evidence type="ECO:0000313" key="2">
    <source>
        <dbReference type="EMBL" id="PUZ47385.1"/>
    </source>
</evidence>
<evidence type="ECO:0000256" key="1">
    <source>
        <dbReference type="SAM" id="MobiDB-lite"/>
    </source>
</evidence>
<gene>
    <name evidence="2" type="ORF">GQ55_7G160400</name>
</gene>
<feature type="region of interest" description="Disordered" evidence="1">
    <location>
        <begin position="29"/>
        <end position="82"/>
    </location>
</feature>
<dbReference type="AlphaFoldDB" id="A0A2T7CVM3"/>
<dbReference type="EMBL" id="CM009755">
    <property type="protein sequence ID" value="PUZ47385.1"/>
    <property type="molecule type" value="Genomic_DNA"/>
</dbReference>
<reference evidence="2 3" key="1">
    <citation type="submission" date="2018-04" db="EMBL/GenBank/DDBJ databases">
        <title>WGS assembly of Panicum hallii var. hallii HAL2.</title>
        <authorList>
            <person name="Lovell J."/>
            <person name="Jenkins J."/>
            <person name="Lowry D."/>
            <person name="Mamidi S."/>
            <person name="Sreedasyam A."/>
            <person name="Weng X."/>
            <person name="Barry K."/>
            <person name="Bonette J."/>
            <person name="Campitelli B."/>
            <person name="Daum C."/>
            <person name="Gordon S."/>
            <person name="Gould B."/>
            <person name="Lipzen A."/>
            <person name="MacQueen A."/>
            <person name="Palacio-Mejia J."/>
            <person name="Plott C."/>
            <person name="Shakirov E."/>
            <person name="Shu S."/>
            <person name="Yoshinaga Y."/>
            <person name="Zane M."/>
            <person name="Rokhsar D."/>
            <person name="Grimwood J."/>
            <person name="Schmutz J."/>
            <person name="Juenger T."/>
        </authorList>
    </citation>
    <scope>NUCLEOTIDE SEQUENCE [LARGE SCALE GENOMIC DNA]</scope>
    <source>
        <strain evidence="3">cv. HAL2</strain>
    </source>
</reference>
<evidence type="ECO:0000313" key="3">
    <source>
        <dbReference type="Proteomes" id="UP000244336"/>
    </source>
</evidence>
<accession>A0A2T7CVM3</accession>